<dbReference type="AlphaFoldDB" id="A0A3A2ZKF3"/>
<dbReference type="Proteomes" id="UP000266188">
    <property type="component" value="Unassembled WGS sequence"/>
</dbReference>
<dbReference type="EMBL" id="MVGC01000570">
    <property type="protein sequence ID" value="RJE18355.1"/>
    <property type="molecule type" value="Genomic_DNA"/>
</dbReference>
<feature type="chain" id="PRO_5017424732" evidence="2">
    <location>
        <begin position="19"/>
        <end position="291"/>
    </location>
</feature>
<accession>A0A3A2ZKF3</accession>
<evidence type="ECO:0000313" key="4">
    <source>
        <dbReference type="Proteomes" id="UP000266188"/>
    </source>
</evidence>
<protein>
    <submittedName>
        <fullName evidence="3">Uncharacterized protein</fullName>
    </submittedName>
</protein>
<organism evidence="3 4">
    <name type="scientific">Aspergillus sclerotialis</name>
    <dbReference type="NCBI Taxonomy" id="2070753"/>
    <lineage>
        <taxon>Eukaryota</taxon>
        <taxon>Fungi</taxon>
        <taxon>Dikarya</taxon>
        <taxon>Ascomycota</taxon>
        <taxon>Pezizomycotina</taxon>
        <taxon>Eurotiomycetes</taxon>
        <taxon>Eurotiomycetidae</taxon>
        <taxon>Eurotiales</taxon>
        <taxon>Aspergillaceae</taxon>
        <taxon>Aspergillus</taxon>
        <taxon>Aspergillus subgen. Polypaecilum</taxon>
    </lineage>
</organism>
<feature type="signal peptide" evidence="2">
    <location>
        <begin position="1"/>
        <end position="18"/>
    </location>
</feature>
<feature type="region of interest" description="Disordered" evidence="1">
    <location>
        <begin position="28"/>
        <end position="48"/>
    </location>
</feature>
<evidence type="ECO:0000256" key="2">
    <source>
        <dbReference type="SAM" id="SignalP"/>
    </source>
</evidence>
<reference evidence="4" key="1">
    <citation type="submission" date="2017-02" db="EMBL/GenBank/DDBJ databases">
        <authorList>
            <person name="Tafer H."/>
            <person name="Lopandic K."/>
        </authorList>
    </citation>
    <scope>NUCLEOTIDE SEQUENCE [LARGE SCALE GENOMIC DNA]</scope>
    <source>
        <strain evidence="4">CBS 366.77</strain>
    </source>
</reference>
<feature type="compositionally biased region" description="Low complexity" evidence="1">
    <location>
        <begin position="28"/>
        <end position="45"/>
    </location>
</feature>
<evidence type="ECO:0000313" key="3">
    <source>
        <dbReference type="EMBL" id="RJE18355.1"/>
    </source>
</evidence>
<dbReference type="OrthoDB" id="3798541at2759"/>
<sequence length="291" mass="28811">MKPAILTVLAALATSAIAAPTAGNGLVPAASSTPASATNAPASAPKSGGLLSDLAPGLHTTLTITGQDSKKLLVQLSPSVVQLLTGLGLPQVGVPVGQVVKQAAHVGDLLKDLGEPVENLLTVTGKDVGALLIRLSPEVKGLLAGLLPSLAEPVGEIVATLGDNIKRDEQASGKLVQDLAPGVNDILNVVGKDTKSLLIKLSPGVANLLNGLGLTGLGNTVGQIVYKASSVGDLVKHLGPSVENLLAVTGKDGGALLIQLSPEVAGLVASLGLPTIATPVGGLLHVTGDSL</sequence>
<keyword evidence="2" id="KW-0732">Signal</keyword>
<gene>
    <name evidence="3" type="ORF">PHISCL_09303</name>
</gene>
<proteinExistence type="predicted"/>
<comment type="caution">
    <text evidence="3">The sequence shown here is derived from an EMBL/GenBank/DDBJ whole genome shotgun (WGS) entry which is preliminary data.</text>
</comment>
<name>A0A3A2ZKF3_9EURO</name>
<keyword evidence="4" id="KW-1185">Reference proteome</keyword>
<evidence type="ECO:0000256" key="1">
    <source>
        <dbReference type="SAM" id="MobiDB-lite"/>
    </source>
</evidence>